<dbReference type="GeneID" id="28769706"/>
<organism evidence="1 2">
    <name type="scientific">Paraphaeosphaeria sporulosa</name>
    <dbReference type="NCBI Taxonomy" id="1460663"/>
    <lineage>
        <taxon>Eukaryota</taxon>
        <taxon>Fungi</taxon>
        <taxon>Dikarya</taxon>
        <taxon>Ascomycota</taxon>
        <taxon>Pezizomycotina</taxon>
        <taxon>Dothideomycetes</taxon>
        <taxon>Pleosporomycetidae</taxon>
        <taxon>Pleosporales</taxon>
        <taxon>Massarineae</taxon>
        <taxon>Didymosphaeriaceae</taxon>
        <taxon>Paraphaeosphaeria</taxon>
    </lineage>
</organism>
<reference evidence="1 2" key="1">
    <citation type="submission" date="2016-05" db="EMBL/GenBank/DDBJ databases">
        <title>Comparative analysis of secretome profiles of manganese(II)-oxidizing ascomycete fungi.</title>
        <authorList>
            <consortium name="DOE Joint Genome Institute"/>
            <person name="Zeiner C.A."/>
            <person name="Purvine S.O."/>
            <person name="Zink E.M."/>
            <person name="Wu S."/>
            <person name="Pasa-Tolic L."/>
            <person name="Chaput D.L."/>
            <person name="Haridas S."/>
            <person name="Grigoriev I.V."/>
            <person name="Santelli C.M."/>
            <person name="Hansel C.M."/>
        </authorList>
    </citation>
    <scope>NUCLEOTIDE SEQUENCE [LARGE SCALE GENOMIC DNA]</scope>
    <source>
        <strain evidence="1 2">AP3s5-JAC2a</strain>
    </source>
</reference>
<evidence type="ECO:0000313" key="1">
    <source>
        <dbReference type="EMBL" id="OAG09182.1"/>
    </source>
</evidence>
<dbReference type="AlphaFoldDB" id="A0A177CQG2"/>
<proteinExistence type="predicted"/>
<dbReference type="RefSeq" id="XP_018039547.1">
    <property type="nucleotide sequence ID" value="XM_018186220.1"/>
</dbReference>
<gene>
    <name evidence="1" type="ORF">CC84DRAFT_430384</name>
</gene>
<name>A0A177CQG2_9PLEO</name>
<accession>A0A177CQG2</accession>
<dbReference type="InParanoid" id="A0A177CQG2"/>
<keyword evidence="2" id="KW-1185">Reference proteome</keyword>
<sequence length="213" mass="23742">MTVTTTVKDGRAGHDLVWVSIGQNMQQGVYAFISLHFQLAVLGNILGESYLSMLASDTGIHGFVFSSKFSIHLQSIAIFDSHTLFWHPHCTDVYLGPIYLLYLAPAQTQKATGRPRSWMPQYQRPPITGPDKSFCHPRTAILYTAGKLNDADARRHIPVPRPTYSPASATALSRTTVLYTASHGNMDPMGQSRPAPRTPHLFQWPRSRPCLRP</sequence>
<dbReference type="EMBL" id="KV441549">
    <property type="protein sequence ID" value="OAG09182.1"/>
    <property type="molecule type" value="Genomic_DNA"/>
</dbReference>
<dbReference type="Proteomes" id="UP000077069">
    <property type="component" value="Unassembled WGS sequence"/>
</dbReference>
<evidence type="ECO:0000313" key="2">
    <source>
        <dbReference type="Proteomes" id="UP000077069"/>
    </source>
</evidence>
<protein>
    <submittedName>
        <fullName evidence="1">Uncharacterized protein</fullName>
    </submittedName>
</protein>